<protein>
    <recommendedName>
        <fullName evidence="7">WH2 domain-containing protein</fullName>
    </recommendedName>
</protein>
<dbReference type="PANTHER" id="PTHR11010">
    <property type="entry name" value="PROTEASE S28 PRO-X CARBOXYPEPTIDASE-RELATED"/>
    <property type="match status" value="1"/>
</dbReference>
<dbReference type="Gene3D" id="3.10.20.90">
    <property type="entry name" value="Phosphatidylinositol 3-kinase Catalytic Subunit, Chain A, domain 1"/>
    <property type="match status" value="1"/>
</dbReference>
<feature type="compositionally biased region" description="Basic and acidic residues" evidence="6">
    <location>
        <begin position="404"/>
        <end position="415"/>
    </location>
</feature>
<feature type="region of interest" description="Disordered" evidence="6">
    <location>
        <begin position="174"/>
        <end position="244"/>
    </location>
</feature>
<dbReference type="Gene3D" id="3.40.50.1820">
    <property type="entry name" value="alpha/beta hydrolase"/>
    <property type="match status" value="1"/>
</dbReference>
<gene>
    <name evidence="8" type="ORF">pipiens_009691</name>
</gene>
<feature type="compositionally biased region" description="Polar residues" evidence="6">
    <location>
        <begin position="371"/>
        <end position="380"/>
    </location>
</feature>
<feature type="compositionally biased region" description="Basic and acidic residues" evidence="6">
    <location>
        <begin position="1130"/>
        <end position="1143"/>
    </location>
</feature>
<feature type="domain" description="WH2" evidence="7">
    <location>
        <begin position="1361"/>
        <end position="1380"/>
    </location>
</feature>
<dbReference type="InterPro" id="IPR029058">
    <property type="entry name" value="AB_hydrolase_fold"/>
</dbReference>
<evidence type="ECO:0000259" key="7">
    <source>
        <dbReference type="PROSITE" id="PS51082"/>
    </source>
</evidence>
<feature type="region of interest" description="Disordered" evidence="6">
    <location>
        <begin position="1271"/>
        <end position="1292"/>
    </location>
</feature>
<dbReference type="InterPro" id="IPR008758">
    <property type="entry name" value="Peptidase_S28"/>
</dbReference>
<keyword evidence="2" id="KW-0645">Protease</keyword>
<dbReference type="EMBL" id="JBEHCU010006260">
    <property type="protein sequence ID" value="KAL1397529.1"/>
    <property type="molecule type" value="Genomic_DNA"/>
</dbReference>
<dbReference type="InterPro" id="IPR042269">
    <property type="entry name" value="Ser_carbopepase_S28_SKS"/>
</dbReference>
<dbReference type="InterPro" id="IPR003124">
    <property type="entry name" value="WH2_dom"/>
</dbReference>
<feature type="region of interest" description="Disordered" evidence="6">
    <location>
        <begin position="404"/>
        <end position="423"/>
    </location>
</feature>
<evidence type="ECO:0000256" key="6">
    <source>
        <dbReference type="SAM" id="MobiDB-lite"/>
    </source>
</evidence>
<evidence type="ECO:0000256" key="3">
    <source>
        <dbReference type="ARBA" id="ARBA00022729"/>
    </source>
</evidence>
<dbReference type="SUPFAM" id="SSF53474">
    <property type="entry name" value="alpha/beta-Hydrolases"/>
    <property type="match status" value="1"/>
</dbReference>
<feature type="region of interest" description="Disordered" evidence="6">
    <location>
        <begin position="432"/>
        <end position="454"/>
    </location>
</feature>
<keyword evidence="4" id="KW-0378">Hydrolase</keyword>
<evidence type="ECO:0000313" key="9">
    <source>
        <dbReference type="Proteomes" id="UP001562425"/>
    </source>
</evidence>
<accession>A0ABD1DGH5</accession>
<dbReference type="PANTHER" id="PTHR11010:SF5">
    <property type="entry name" value="RE36938P-RELATED"/>
    <property type="match status" value="1"/>
</dbReference>
<feature type="compositionally biased region" description="Polar residues" evidence="6">
    <location>
        <begin position="1283"/>
        <end position="1292"/>
    </location>
</feature>
<evidence type="ECO:0000256" key="5">
    <source>
        <dbReference type="ARBA" id="ARBA00023180"/>
    </source>
</evidence>
<comment type="similarity">
    <text evidence="1">Belongs to the peptidase S28 family.</text>
</comment>
<feature type="compositionally biased region" description="Low complexity" evidence="6">
    <location>
        <begin position="575"/>
        <end position="588"/>
    </location>
</feature>
<dbReference type="GO" id="GO:0006508">
    <property type="term" value="P:proteolysis"/>
    <property type="evidence" value="ECO:0007669"/>
    <property type="project" value="UniProtKB-KW"/>
</dbReference>
<keyword evidence="3" id="KW-0732">Signal</keyword>
<keyword evidence="9" id="KW-1185">Reference proteome</keyword>
<feature type="compositionally biased region" description="Polar residues" evidence="6">
    <location>
        <begin position="823"/>
        <end position="835"/>
    </location>
</feature>
<dbReference type="PROSITE" id="PS51082">
    <property type="entry name" value="WH2"/>
    <property type="match status" value="1"/>
</dbReference>
<feature type="region of interest" description="Disordered" evidence="6">
    <location>
        <begin position="677"/>
        <end position="698"/>
    </location>
</feature>
<feature type="region of interest" description="Disordered" evidence="6">
    <location>
        <begin position="371"/>
        <end position="397"/>
    </location>
</feature>
<feature type="region of interest" description="Disordered" evidence="6">
    <location>
        <begin position="567"/>
        <end position="589"/>
    </location>
</feature>
<feature type="region of interest" description="Disordered" evidence="6">
    <location>
        <begin position="795"/>
        <end position="838"/>
    </location>
</feature>
<feature type="region of interest" description="Disordered" evidence="6">
    <location>
        <begin position="1121"/>
        <end position="1151"/>
    </location>
</feature>
<evidence type="ECO:0000313" key="8">
    <source>
        <dbReference type="EMBL" id="KAL1397529.1"/>
    </source>
</evidence>
<dbReference type="Pfam" id="PF05577">
    <property type="entry name" value="Peptidase_S28"/>
    <property type="match status" value="1"/>
</dbReference>
<dbReference type="Proteomes" id="UP001562425">
    <property type="component" value="Unassembled WGS sequence"/>
</dbReference>
<keyword evidence="5" id="KW-0325">Glycoprotein</keyword>
<evidence type="ECO:0000256" key="1">
    <source>
        <dbReference type="ARBA" id="ARBA00011079"/>
    </source>
</evidence>
<feature type="compositionally biased region" description="Low complexity" evidence="6">
    <location>
        <begin position="178"/>
        <end position="197"/>
    </location>
</feature>
<dbReference type="GO" id="GO:0008233">
    <property type="term" value="F:peptidase activity"/>
    <property type="evidence" value="ECO:0007669"/>
    <property type="project" value="UniProtKB-KW"/>
</dbReference>
<comment type="caution">
    <text evidence="8">The sequence shown here is derived from an EMBL/GenBank/DDBJ whole genome shotgun (WGS) entry which is preliminary data.</text>
</comment>
<organism evidence="8 9">
    <name type="scientific">Culex pipiens pipiens</name>
    <name type="common">Northern house mosquito</name>
    <dbReference type="NCBI Taxonomy" id="38569"/>
    <lineage>
        <taxon>Eukaryota</taxon>
        <taxon>Metazoa</taxon>
        <taxon>Ecdysozoa</taxon>
        <taxon>Arthropoda</taxon>
        <taxon>Hexapoda</taxon>
        <taxon>Insecta</taxon>
        <taxon>Pterygota</taxon>
        <taxon>Neoptera</taxon>
        <taxon>Endopterygota</taxon>
        <taxon>Diptera</taxon>
        <taxon>Nematocera</taxon>
        <taxon>Culicoidea</taxon>
        <taxon>Culicidae</taxon>
        <taxon>Culicinae</taxon>
        <taxon>Culicini</taxon>
        <taxon>Culex</taxon>
        <taxon>Culex</taxon>
    </lineage>
</organism>
<dbReference type="Gene3D" id="1.20.120.980">
    <property type="entry name" value="Serine carboxypeptidase S28, SKS domain"/>
    <property type="match status" value="1"/>
</dbReference>
<proteinExistence type="inferred from homology"/>
<reference evidence="8 9" key="1">
    <citation type="submission" date="2024-05" db="EMBL/GenBank/DDBJ databases">
        <title>Culex pipiens pipiens assembly and annotation.</title>
        <authorList>
            <person name="Alout H."/>
            <person name="Durand T."/>
        </authorList>
    </citation>
    <scope>NUCLEOTIDE SEQUENCE [LARGE SCALE GENOMIC DNA]</scope>
    <source>
        <strain evidence="8">HA-2024</strain>
        <tissue evidence="8">Whole body</tissue>
    </source>
</reference>
<evidence type="ECO:0000256" key="2">
    <source>
        <dbReference type="ARBA" id="ARBA00022670"/>
    </source>
</evidence>
<name>A0ABD1DGH5_CULPP</name>
<sequence length="1891" mass="210471">MNGLSTLNRLLGKRNKDVSKSTSNLSRSTTNLDTSSQYNKIVPLAAMTNAPFEQTFRITVLLPRDQLYVARIGAKTRLAALMDMICIDKQLDAQKYLFRHPSDFHQGFELDLTIGEVGLNEIRLVSKKELENLQNNEYRLSTSDIFRLHQKNIRESSVSSSDLSRTSRVALKTTSPYSSTNSLNSMDSSGLSSSSRGGVNGNQHHPPVAPMRKKRVAPRPPSQNSIPEKGPLETPKADPMFKEPQLPPYSKKNFHVSSPNLFSRDLKPVDVANNNNNEYNGTPDSNGNGHHVETVEEMHNIINTKTAAAAAEGLRDNETIISETDSNFSEGDELQRNRETVSKLNAVNSTHQPATPTTTPVNVSKVMLNVDQSSGPSSLSPEADRKPPPTNGASSVSIKIVKEEQPTTNGHHEPSKPATPIQVSKVHIVPSEQDVSVDESEESIERRLSNGNSSDEDIKIYNIESGKELRIPEKKDQTVRSPSPEEEEQWTYTLPAPPKFADSSIKSGEYDEKQRYFELQSTFVDNTTFVTDRVTVHSDETEQIRPIIREKVLLDESLGEVDTVKCPSPTDTLGESEVGSSGSSPGEVLINSDLEDGYRGGSELRESMIQTLEKRREKLKESELQELKESIEGGVKPDEPEVPNESDIMKCAKLNEETVVDDYTVVVRRSSGSSVTRSHSVIETGRKHSGGENPVVQKSDVIKELAQVITEENGLKSVLNGKKGGEEEEEIAGANQNSNFKISTYNGLHKDSLVVAPVEEKPVSAPASQKSDSEEENVIVRRKISADSILRSKLSSDEDEAKTSYQSSAKKEAGGPVKRRSLTVLNKSPKNINRSDSFHSTRSDYIQSLASNGLRLTPRSTSYISLIGAQKFENRFAQSNRRKSTSEMSICDSPSLQSLQVIKNILNTSRSNLAAAAHGDKKEGGEEEQQELLPMAAIKRNSFTDISTLVQFKSEVVRSGLTRRESLVERKIEEVEVVKSVDEEDDLKKEVEKLDDLVSTKISEKLEPLFDVSNESKSDDEKLQNKQLTATVTKQAQTTVVNITTTSTTVAHSGVTVNGGQNGAINEQKWKYQGPPTINLTTWSERPKIDVSIKSDRDYRFGGSSTLPRGYRNVNNTTKININAPSAPASEKDDGHDCPDSREQVPLSSGEAQAFSLPQEVNRPEPVSITSITTTDRLPIVRAVEYKKNIVPPPVVAQKPEKSYFYETFSRTAASQPSGTATINRLSLGYQKFQPVVRGFKSMDEKDLAPRQRPVSMIESTNISTAILRSTPARAEKPPAPEVSTSLPFGQNTLRRTGLKDKILAQNAAEPPKATPSEPVIVPLKATPVVVPPPPPPKMTTPVVRAAIVKRPLPPPAQADPRSALLDAIRGFNKDKLRKEATEDNRNEVMALKLALLATLLVSATVAFPELRNPVKMTPIAKKMLEAYPIPEVPKDYDRSQSRSIGTMFRTRVDHFNPQNRDTFEFQYYSNDEYYQPGGPIFIFVGGNWPVEQYYIEHGHFHDIAYYENAWLFANEHRYYGSSLPVEDLSTPNLRFLTVEQALVDLAELIYHIRHNVVRDDDARVILLGVGYAGAIATWMRQRYPHLVDGSWVSSGQVDARFNFKEYAVEVGGLIRDHGNDECFSQIWRAFRTAEALLDAGRTETVSELFKTCAPIDEENMLDVETFFFSIKEAIQTEVLSEQNVVYTDMLCQTLNNSTESTDLQTLANWVQDHYYFLDCMPFDFESSTEIHSIVDVDAIENRILGLRQRYYQFCTEFGWFLTAESDDQPFGYRITMYLFSNFCKAVYGDWLTAEVVADGVHLTNMHFGGKDPRIANVLFTNGGLDPVRDISITEYQAPRANAVVIPDYFGSADLNSISGYNSPELLAAKKQIHDYIVSWLYEPVVPIEDN</sequence>
<evidence type="ECO:0000256" key="4">
    <source>
        <dbReference type="ARBA" id="ARBA00022801"/>
    </source>
</evidence>